<dbReference type="Proteomes" id="UP000015105">
    <property type="component" value="Chromosome 6D"/>
</dbReference>
<protein>
    <submittedName>
        <fullName evidence="1">Uncharacterized protein</fullName>
    </submittedName>
</protein>
<evidence type="ECO:0000313" key="2">
    <source>
        <dbReference type="Proteomes" id="UP000015105"/>
    </source>
</evidence>
<reference evidence="2" key="1">
    <citation type="journal article" date="2014" name="Science">
        <title>Ancient hybridizations among the ancestral genomes of bread wheat.</title>
        <authorList>
            <consortium name="International Wheat Genome Sequencing Consortium,"/>
            <person name="Marcussen T."/>
            <person name="Sandve S.R."/>
            <person name="Heier L."/>
            <person name="Spannagl M."/>
            <person name="Pfeifer M."/>
            <person name="Jakobsen K.S."/>
            <person name="Wulff B.B."/>
            <person name="Steuernagel B."/>
            <person name="Mayer K.F."/>
            <person name="Olsen O.A."/>
        </authorList>
    </citation>
    <scope>NUCLEOTIDE SEQUENCE [LARGE SCALE GENOMIC DNA]</scope>
    <source>
        <strain evidence="2">cv. AL8/78</strain>
    </source>
</reference>
<proteinExistence type="predicted"/>
<dbReference type="AlphaFoldDB" id="A0A453N4B5"/>
<reference evidence="1" key="5">
    <citation type="journal article" date="2021" name="G3 (Bethesda)">
        <title>Aegilops tauschii genome assembly Aet v5.0 features greater sequence contiguity and improved annotation.</title>
        <authorList>
            <person name="Wang L."/>
            <person name="Zhu T."/>
            <person name="Rodriguez J.C."/>
            <person name="Deal K.R."/>
            <person name="Dubcovsky J."/>
            <person name="McGuire P.E."/>
            <person name="Lux T."/>
            <person name="Spannagl M."/>
            <person name="Mayer K.F.X."/>
            <person name="Baldrich P."/>
            <person name="Meyers B.C."/>
            <person name="Huo N."/>
            <person name="Gu Y.Q."/>
            <person name="Zhou H."/>
            <person name="Devos K.M."/>
            <person name="Bennetzen J.L."/>
            <person name="Unver T."/>
            <person name="Budak H."/>
            <person name="Gulick P.J."/>
            <person name="Galiba G."/>
            <person name="Kalapos B."/>
            <person name="Nelson D.R."/>
            <person name="Li P."/>
            <person name="You F.M."/>
            <person name="Luo M.C."/>
            <person name="Dvorak J."/>
        </authorList>
    </citation>
    <scope>NUCLEOTIDE SEQUENCE [LARGE SCALE GENOMIC DNA]</scope>
    <source>
        <strain evidence="1">cv. AL8/78</strain>
    </source>
</reference>
<reference evidence="1" key="3">
    <citation type="journal article" date="2017" name="Nature">
        <title>Genome sequence of the progenitor of the wheat D genome Aegilops tauschii.</title>
        <authorList>
            <person name="Luo M.C."/>
            <person name="Gu Y.Q."/>
            <person name="Puiu D."/>
            <person name="Wang H."/>
            <person name="Twardziok S.O."/>
            <person name="Deal K.R."/>
            <person name="Huo N."/>
            <person name="Zhu T."/>
            <person name="Wang L."/>
            <person name="Wang Y."/>
            <person name="McGuire P.E."/>
            <person name="Liu S."/>
            <person name="Long H."/>
            <person name="Ramasamy R.K."/>
            <person name="Rodriguez J.C."/>
            <person name="Van S.L."/>
            <person name="Yuan L."/>
            <person name="Wang Z."/>
            <person name="Xia Z."/>
            <person name="Xiao L."/>
            <person name="Anderson O.D."/>
            <person name="Ouyang S."/>
            <person name="Liang Y."/>
            <person name="Zimin A.V."/>
            <person name="Pertea G."/>
            <person name="Qi P."/>
            <person name="Bennetzen J.L."/>
            <person name="Dai X."/>
            <person name="Dawson M.W."/>
            <person name="Muller H.G."/>
            <person name="Kugler K."/>
            <person name="Rivarola-Duarte L."/>
            <person name="Spannagl M."/>
            <person name="Mayer K.F.X."/>
            <person name="Lu F.H."/>
            <person name="Bevan M.W."/>
            <person name="Leroy P."/>
            <person name="Li P."/>
            <person name="You F.M."/>
            <person name="Sun Q."/>
            <person name="Liu Z."/>
            <person name="Lyons E."/>
            <person name="Wicker T."/>
            <person name="Salzberg S.L."/>
            <person name="Devos K.M."/>
            <person name="Dvorak J."/>
        </authorList>
    </citation>
    <scope>NUCLEOTIDE SEQUENCE [LARGE SCALE GENOMIC DNA]</scope>
    <source>
        <strain evidence="1">cv. AL8/78</strain>
    </source>
</reference>
<accession>A0A453N4B5</accession>
<dbReference type="EnsemblPlants" id="AET6Gv20226800.28">
    <property type="protein sequence ID" value="AET6Gv20226800.28"/>
    <property type="gene ID" value="AET6Gv20226800"/>
</dbReference>
<name>A0A453N4B5_AEGTS</name>
<evidence type="ECO:0000313" key="1">
    <source>
        <dbReference type="EnsemblPlants" id="AET6Gv20226800.28"/>
    </source>
</evidence>
<keyword evidence="2" id="KW-1185">Reference proteome</keyword>
<sequence length="125" mass="13819">TTHPQASMAMATNYSIFNAPFIFKPSAPHNQVTNWRFPTISSGVGGGSIFTISRRNLRTWFHVCAVTGDQSTRDVFSANFPSDYTELIVQVIPVKTCLLTTGSSFNVLGPLVWCQFYMPILVALL</sequence>
<organism evidence="1 2">
    <name type="scientific">Aegilops tauschii subsp. strangulata</name>
    <name type="common">Goatgrass</name>
    <dbReference type="NCBI Taxonomy" id="200361"/>
    <lineage>
        <taxon>Eukaryota</taxon>
        <taxon>Viridiplantae</taxon>
        <taxon>Streptophyta</taxon>
        <taxon>Embryophyta</taxon>
        <taxon>Tracheophyta</taxon>
        <taxon>Spermatophyta</taxon>
        <taxon>Magnoliopsida</taxon>
        <taxon>Liliopsida</taxon>
        <taxon>Poales</taxon>
        <taxon>Poaceae</taxon>
        <taxon>BOP clade</taxon>
        <taxon>Pooideae</taxon>
        <taxon>Triticodae</taxon>
        <taxon>Triticeae</taxon>
        <taxon>Triticinae</taxon>
        <taxon>Aegilops</taxon>
    </lineage>
</organism>
<dbReference type="Gramene" id="AET6Gv20226800.28">
    <property type="protein sequence ID" value="AET6Gv20226800.28"/>
    <property type="gene ID" value="AET6Gv20226800"/>
</dbReference>
<reference evidence="1" key="4">
    <citation type="submission" date="2019-03" db="UniProtKB">
        <authorList>
            <consortium name="EnsemblPlants"/>
        </authorList>
    </citation>
    <scope>IDENTIFICATION</scope>
</reference>
<reference evidence="2" key="2">
    <citation type="journal article" date="2017" name="Nat. Plants">
        <title>The Aegilops tauschii genome reveals multiple impacts of transposons.</title>
        <authorList>
            <person name="Zhao G."/>
            <person name="Zou C."/>
            <person name="Li K."/>
            <person name="Wang K."/>
            <person name="Li T."/>
            <person name="Gao L."/>
            <person name="Zhang X."/>
            <person name="Wang H."/>
            <person name="Yang Z."/>
            <person name="Liu X."/>
            <person name="Jiang W."/>
            <person name="Mao L."/>
            <person name="Kong X."/>
            <person name="Jiao Y."/>
            <person name="Jia J."/>
        </authorList>
    </citation>
    <scope>NUCLEOTIDE SEQUENCE [LARGE SCALE GENOMIC DNA]</scope>
    <source>
        <strain evidence="2">cv. AL8/78</strain>
    </source>
</reference>